<feature type="chain" id="PRO_5002061908" evidence="1">
    <location>
        <begin position="23"/>
        <end position="46"/>
    </location>
</feature>
<accession>A0A0A9EJE5</accession>
<sequence>MATEFFLIADTLLLSLIRTCNQTRSTRKFQSLSCNLKLRQPDRDPS</sequence>
<evidence type="ECO:0000256" key="1">
    <source>
        <dbReference type="SAM" id="SignalP"/>
    </source>
</evidence>
<dbReference type="EMBL" id="GBRH01197016">
    <property type="protein sequence ID" value="JAE00880.1"/>
    <property type="molecule type" value="Transcribed_RNA"/>
</dbReference>
<protein>
    <submittedName>
        <fullName evidence="2">Uncharacterized protein</fullName>
    </submittedName>
</protein>
<feature type="signal peptide" evidence="1">
    <location>
        <begin position="1"/>
        <end position="22"/>
    </location>
</feature>
<name>A0A0A9EJE5_ARUDO</name>
<organism evidence="2">
    <name type="scientific">Arundo donax</name>
    <name type="common">Giant reed</name>
    <name type="synonym">Donax arundinaceus</name>
    <dbReference type="NCBI Taxonomy" id="35708"/>
    <lineage>
        <taxon>Eukaryota</taxon>
        <taxon>Viridiplantae</taxon>
        <taxon>Streptophyta</taxon>
        <taxon>Embryophyta</taxon>
        <taxon>Tracheophyta</taxon>
        <taxon>Spermatophyta</taxon>
        <taxon>Magnoliopsida</taxon>
        <taxon>Liliopsida</taxon>
        <taxon>Poales</taxon>
        <taxon>Poaceae</taxon>
        <taxon>PACMAD clade</taxon>
        <taxon>Arundinoideae</taxon>
        <taxon>Arundineae</taxon>
        <taxon>Arundo</taxon>
    </lineage>
</organism>
<evidence type="ECO:0000313" key="2">
    <source>
        <dbReference type="EMBL" id="JAE00880.1"/>
    </source>
</evidence>
<reference evidence="2" key="2">
    <citation type="journal article" date="2015" name="Data Brief">
        <title>Shoot transcriptome of the giant reed, Arundo donax.</title>
        <authorList>
            <person name="Barrero R.A."/>
            <person name="Guerrero F.D."/>
            <person name="Moolhuijzen P."/>
            <person name="Goolsby J.A."/>
            <person name="Tidwell J."/>
            <person name="Bellgard S.E."/>
            <person name="Bellgard M.I."/>
        </authorList>
    </citation>
    <scope>NUCLEOTIDE SEQUENCE</scope>
    <source>
        <tissue evidence="2">Shoot tissue taken approximately 20 cm above the soil surface</tissue>
    </source>
</reference>
<keyword evidence="1" id="KW-0732">Signal</keyword>
<reference evidence="2" key="1">
    <citation type="submission" date="2014-09" db="EMBL/GenBank/DDBJ databases">
        <authorList>
            <person name="Magalhaes I.L.F."/>
            <person name="Oliveira U."/>
            <person name="Santos F.R."/>
            <person name="Vidigal T.H.D.A."/>
            <person name="Brescovit A.D."/>
            <person name="Santos A.J."/>
        </authorList>
    </citation>
    <scope>NUCLEOTIDE SEQUENCE</scope>
    <source>
        <tissue evidence="2">Shoot tissue taken approximately 20 cm above the soil surface</tissue>
    </source>
</reference>
<proteinExistence type="predicted"/>
<dbReference type="AlphaFoldDB" id="A0A0A9EJE5"/>